<name>A0A127JUU2_9BURK</name>
<dbReference type="RefSeq" id="WP_061500378.1">
    <property type="nucleotide sequence ID" value="NZ_CP010951.1"/>
</dbReference>
<dbReference type="Gene3D" id="3.40.50.1820">
    <property type="entry name" value="alpha/beta hydrolase"/>
    <property type="match status" value="1"/>
</dbReference>
<dbReference type="GO" id="GO:0016042">
    <property type="term" value="P:lipid catabolic process"/>
    <property type="evidence" value="ECO:0007669"/>
    <property type="project" value="UniProtKB-KW"/>
</dbReference>
<dbReference type="GO" id="GO:0003847">
    <property type="term" value="F:1-alkyl-2-acetylglycerophosphocholine esterase activity"/>
    <property type="evidence" value="ECO:0007669"/>
    <property type="project" value="TreeGrafter"/>
</dbReference>
<gene>
    <name evidence="4" type="ORF">UC35_13110</name>
</gene>
<reference evidence="4 5" key="1">
    <citation type="journal article" date="2014" name="Int. J. Syst. Evol. Microbiol.">
        <title>Ramlibacter solisilvae sp. nov., isolated from forest soil, and emended description of the genus Ramlibacter.</title>
        <authorList>
            <person name="Lee H.J."/>
            <person name="Lee S.H."/>
            <person name="Lee S.S."/>
            <person name="Lee J.S."/>
            <person name="Kim Y."/>
            <person name="Kim S.C."/>
            <person name="Jeon C.O."/>
        </authorList>
    </citation>
    <scope>NUCLEOTIDE SEQUENCE [LARGE SCALE GENOMIC DNA]</scope>
    <source>
        <strain evidence="4 5">5-10</strain>
    </source>
</reference>
<dbReference type="EMBL" id="CP010951">
    <property type="protein sequence ID" value="AMO23653.1"/>
    <property type="molecule type" value="Genomic_DNA"/>
</dbReference>
<evidence type="ECO:0000256" key="3">
    <source>
        <dbReference type="ARBA" id="ARBA00023098"/>
    </source>
</evidence>
<dbReference type="Pfam" id="PF03403">
    <property type="entry name" value="PAF-AH_p_II"/>
    <property type="match status" value="1"/>
</dbReference>
<dbReference type="SUPFAM" id="SSF53474">
    <property type="entry name" value="alpha/beta-Hydrolases"/>
    <property type="match status" value="1"/>
</dbReference>
<organism evidence="4 5">
    <name type="scientific">Ramlibacter tataouinensis</name>
    <dbReference type="NCBI Taxonomy" id="94132"/>
    <lineage>
        <taxon>Bacteria</taxon>
        <taxon>Pseudomonadati</taxon>
        <taxon>Pseudomonadota</taxon>
        <taxon>Betaproteobacteria</taxon>
        <taxon>Burkholderiales</taxon>
        <taxon>Comamonadaceae</taxon>
        <taxon>Ramlibacter</taxon>
    </lineage>
</organism>
<dbReference type="OrthoDB" id="569821at2"/>
<dbReference type="Proteomes" id="UP000070433">
    <property type="component" value="Chromosome"/>
</dbReference>
<accession>A0A127JUU2</accession>
<evidence type="ECO:0000313" key="5">
    <source>
        <dbReference type="Proteomes" id="UP000070433"/>
    </source>
</evidence>
<evidence type="ECO:0008006" key="6">
    <source>
        <dbReference type="Google" id="ProtNLM"/>
    </source>
</evidence>
<keyword evidence="3" id="KW-0443">Lipid metabolism</keyword>
<keyword evidence="1" id="KW-0378">Hydrolase</keyword>
<evidence type="ECO:0000313" key="4">
    <source>
        <dbReference type="EMBL" id="AMO23653.1"/>
    </source>
</evidence>
<dbReference type="PANTHER" id="PTHR10272:SF0">
    <property type="entry name" value="PLATELET-ACTIVATING FACTOR ACETYLHYDROLASE"/>
    <property type="match status" value="1"/>
</dbReference>
<protein>
    <recommendedName>
        <fullName evidence="6">Dienelactone hydrolase</fullName>
    </recommendedName>
</protein>
<keyword evidence="5" id="KW-1185">Reference proteome</keyword>
<dbReference type="PANTHER" id="PTHR10272">
    <property type="entry name" value="PLATELET-ACTIVATING FACTOR ACETYLHYDROLASE"/>
    <property type="match status" value="1"/>
</dbReference>
<evidence type="ECO:0000256" key="2">
    <source>
        <dbReference type="ARBA" id="ARBA00022963"/>
    </source>
</evidence>
<sequence>MTLAAWPNPSGPFPVGAIEFDLHDDSRATMYATPPKIGRTLTVTCWYPATSVENRKRKSYLKPEEAPINEFFEVLKVSAEKRQQVGALLTAAYIDAPVAPGKFPILVFCHGGGSYREQSTVLMEHLASQGYVVASVAHPHEAGSYVSATGTLLKTDAAHLSDLAKLQAILGQYVDWMRSDSMQTRIEALRGMIRPLRDTWLGGLANTWADDLLLVADRIIDGAIDHISGAVLSEVGYFGMSYGAHVAALAAMKDVRAKAFVNLDGGLFTAEPLGREIGIPSLCIAEDIANPAIAALFGQEPPPAHEAGLSMLHALYTHPDGTQNQLVQHVTIRGAGHGDFTDFPLVLGPIPTFVCFPAGTRVLDIQCELVGAFFDLHIRGEGSSFRDFARVRFAEDVVVHKIRPQAS</sequence>
<evidence type="ECO:0000256" key="1">
    <source>
        <dbReference type="ARBA" id="ARBA00022801"/>
    </source>
</evidence>
<proteinExistence type="predicted"/>
<dbReference type="AlphaFoldDB" id="A0A127JUU2"/>
<dbReference type="InterPro" id="IPR029058">
    <property type="entry name" value="AB_hydrolase_fold"/>
</dbReference>
<keyword evidence="2" id="KW-0442">Lipid degradation</keyword>